<dbReference type="AlphaFoldDB" id="A0A917PF05"/>
<gene>
    <name evidence="1" type="ORF">GCM10010121_099790</name>
</gene>
<dbReference type="Proteomes" id="UP000657574">
    <property type="component" value="Unassembled WGS sequence"/>
</dbReference>
<reference evidence="1" key="1">
    <citation type="journal article" date="2014" name="Int. J. Syst. Evol. Microbiol.">
        <title>Complete genome sequence of Corynebacterium casei LMG S-19264T (=DSM 44701T), isolated from a smear-ripened cheese.</title>
        <authorList>
            <consortium name="US DOE Joint Genome Institute (JGI-PGF)"/>
            <person name="Walter F."/>
            <person name="Albersmeier A."/>
            <person name="Kalinowski J."/>
            <person name="Ruckert C."/>
        </authorList>
    </citation>
    <scope>NUCLEOTIDE SEQUENCE</scope>
    <source>
        <strain evidence="1">JCM 3086</strain>
    </source>
</reference>
<name>A0A917PF05_9ACTN</name>
<accession>A0A917PF05</accession>
<reference evidence="1" key="2">
    <citation type="submission" date="2020-09" db="EMBL/GenBank/DDBJ databases">
        <authorList>
            <person name="Sun Q."/>
            <person name="Ohkuma M."/>
        </authorList>
    </citation>
    <scope>NUCLEOTIDE SEQUENCE</scope>
    <source>
        <strain evidence="1">JCM 3086</strain>
    </source>
</reference>
<keyword evidence="2" id="KW-1185">Reference proteome</keyword>
<sequence>MDLTLINVELKPPGEPMKTARRFVHTATTASLTAVLTGAAMGGATAVSTPQDFARTGSLRIAATAGGPVTSPPRGVAAQWVDTTDAPSGITVKLPGRAKVEHDSFTLSGKTYQIRRYKVSVGKNKVAFEVVDMHGADPKPELDPAVRGAAASISGTITRNQPLKVAGHSAREGRITFDNHGVPSVTLVRSVAADDHLVGLVAGGPATDEHGVKQLYQQLTSSLRIP</sequence>
<evidence type="ECO:0000313" key="1">
    <source>
        <dbReference type="EMBL" id="GGJ73282.1"/>
    </source>
</evidence>
<proteinExistence type="predicted"/>
<evidence type="ECO:0000313" key="2">
    <source>
        <dbReference type="Proteomes" id="UP000657574"/>
    </source>
</evidence>
<dbReference type="EMBL" id="BMQA01000175">
    <property type="protein sequence ID" value="GGJ73282.1"/>
    <property type="molecule type" value="Genomic_DNA"/>
</dbReference>
<comment type="caution">
    <text evidence="1">The sequence shown here is derived from an EMBL/GenBank/DDBJ whole genome shotgun (WGS) entry which is preliminary data.</text>
</comment>
<organism evidence="1 2">
    <name type="scientific">Streptomyces brasiliensis</name>
    <dbReference type="NCBI Taxonomy" id="1954"/>
    <lineage>
        <taxon>Bacteria</taxon>
        <taxon>Bacillati</taxon>
        <taxon>Actinomycetota</taxon>
        <taxon>Actinomycetes</taxon>
        <taxon>Kitasatosporales</taxon>
        <taxon>Streptomycetaceae</taxon>
        <taxon>Streptomyces</taxon>
    </lineage>
</organism>
<protein>
    <submittedName>
        <fullName evidence="1">Uncharacterized protein</fullName>
    </submittedName>
</protein>